<comment type="caution">
    <text evidence="2">The sequence shown here is derived from an EMBL/GenBank/DDBJ whole genome shotgun (WGS) entry which is preliminary data.</text>
</comment>
<dbReference type="Proteomes" id="UP000634136">
    <property type="component" value="Unassembled WGS sequence"/>
</dbReference>
<accession>A0A834SEG7</accession>
<sequence length="373" mass="41661">MENTMKNMEAILQQLEVAQSSSSNTYGDSASGNCISHISYHEQPFMHGIKVEIPYFDGSGAEDLIFKIHDLFEDPKEALKDVKLTGSVEEYRARFEEISTKCFLLLGQEELEELQIPSTPKIVQLDEEDSVVVSHEISLSALTGQCGVSTIKLSARKICNNTWVKFELEPLSSKKLQHMKLAGGIACLFHLQAVPSKDILLLVREDDHCIHLTKGTSTINVRPYRYPFHEKPEMEKLVTRCFKVPPLPPQTTTTSDDSESVFSHTSPSSILELDTSTSKSPKITNNGGKKEGEEEAEAVIEGNDFENEFAELQIPDLSFLNESPPPLELLVPIIPPDNVVSDNTNLGFDLGWMMFDDFGQSFELDDPFGLKDF</sequence>
<dbReference type="OrthoDB" id="1917565at2759"/>
<reference evidence="2" key="1">
    <citation type="submission" date="2020-09" db="EMBL/GenBank/DDBJ databases">
        <title>Genome-Enabled Discovery of Anthraquinone Biosynthesis in Senna tora.</title>
        <authorList>
            <person name="Kang S.-H."/>
            <person name="Pandey R.P."/>
            <person name="Lee C.-M."/>
            <person name="Sim J.-S."/>
            <person name="Jeong J.-T."/>
            <person name="Choi B.-S."/>
            <person name="Jung M."/>
            <person name="Ginzburg D."/>
            <person name="Zhao K."/>
            <person name="Won S.Y."/>
            <person name="Oh T.-J."/>
            <person name="Yu Y."/>
            <person name="Kim N.-H."/>
            <person name="Lee O.R."/>
            <person name="Lee T.-H."/>
            <person name="Bashyal P."/>
            <person name="Kim T.-S."/>
            <person name="Lee W.-H."/>
            <person name="Kawkins C."/>
            <person name="Kim C.-K."/>
            <person name="Kim J.S."/>
            <person name="Ahn B.O."/>
            <person name="Rhee S.Y."/>
            <person name="Sohng J.K."/>
        </authorList>
    </citation>
    <scope>NUCLEOTIDE SEQUENCE</scope>
    <source>
        <tissue evidence="2">Leaf</tissue>
    </source>
</reference>
<protein>
    <submittedName>
        <fullName evidence="2">Ethylene-responsive transcription factor ERF118</fullName>
    </submittedName>
</protein>
<organism evidence="2 3">
    <name type="scientific">Senna tora</name>
    <dbReference type="NCBI Taxonomy" id="362788"/>
    <lineage>
        <taxon>Eukaryota</taxon>
        <taxon>Viridiplantae</taxon>
        <taxon>Streptophyta</taxon>
        <taxon>Embryophyta</taxon>
        <taxon>Tracheophyta</taxon>
        <taxon>Spermatophyta</taxon>
        <taxon>Magnoliopsida</taxon>
        <taxon>eudicotyledons</taxon>
        <taxon>Gunneridae</taxon>
        <taxon>Pentapetalae</taxon>
        <taxon>rosids</taxon>
        <taxon>fabids</taxon>
        <taxon>Fabales</taxon>
        <taxon>Fabaceae</taxon>
        <taxon>Caesalpinioideae</taxon>
        <taxon>Cassia clade</taxon>
        <taxon>Senna</taxon>
    </lineage>
</organism>
<feature type="compositionally biased region" description="Polar residues" evidence="1">
    <location>
        <begin position="250"/>
        <end position="286"/>
    </location>
</feature>
<name>A0A834SEG7_9FABA</name>
<proteinExistence type="predicted"/>
<evidence type="ECO:0000256" key="1">
    <source>
        <dbReference type="SAM" id="MobiDB-lite"/>
    </source>
</evidence>
<feature type="region of interest" description="Disordered" evidence="1">
    <location>
        <begin position="248"/>
        <end position="293"/>
    </location>
</feature>
<evidence type="ECO:0000313" key="3">
    <source>
        <dbReference type="Proteomes" id="UP000634136"/>
    </source>
</evidence>
<dbReference type="EMBL" id="JAAIUW010000013">
    <property type="protein sequence ID" value="KAF7802780.1"/>
    <property type="molecule type" value="Genomic_DNA"/>
</dbReference>
<evidence type="ECO:0000313" key="2">
    <source>
        <dbReference type="EMBL" id="KAF7802780.1"/>
    </source>
</evidence>
<dbReference type="AlphaFoldDB" id="A0A834SEG7"/>
<gene>
    <name evidence="2" type="ORF">G2W53_041891</name>
</gene>
<keyword evidence="3" id="KW-1185">Reference proteome</keyword>